<protein>
    <submittedName>
        <fullName evidence="4">DUF971 domain-containing protein</fullName>
    </submittedName>
</protein>
<accession>A0A831RSI8</accession>
<name>A0A831RSI8_9GAMM</name>
<dbReference type="PANTHER" id="PTHR35303">
    <property type="entry name" value="OS02G0197800 PROTEIN"/>
    <property type="match status" value="1"/>
</dbReference>
<evidence type="ECO:0000313" key="4">
    <source>
        <dbReference type="EMBL" id="HEC06296.1"/>
    </source>
</evidence>
<evidence type="ECO:0000256" key="1">
    <source>
        <dbReference type="ARBA" id="ARBA00022723"/>
    </source>
</evidence>
<gene>
    <name evidence="4" type="ORF">ENJ12_05570</name>
</gene>
<organism evidence="4">
    <name type="scientific">Thiolapillus brandeum</name>
    <dbReference type="NCBI Taxonomy" id="1076588"/>
    <lineage>
        <taxon>Bacteria</taxon>
        <taxon>Pseudomonadati</taxon>
        <taxon>Pseudomonadota</taxon>
        <taxon>Gammaproteobacteria</taxon>
        <taxon>Chromatiales</taxon>
        <taxon>Sedimenticolaceae</taxon>
        <taxon>Thiolapillus</taxon>
    </lineage>
</organism>
<dbReference type="Gene3D" id="3.30.2020.30">
    <property type="match status" value="1"/>
</dbReference>
<dbReference type="InterPro" id="IPR010376">
    <property type="entry name" value="GBBH-like_N"/>
</dbReference>
<dbReference type="PANTHER" id="PTHR35303:SF5">
    <property type="entry name" value="OS02G0197800 PROTEIN"/>
    <property type="match status" value="1"/>
</dbReference>
<evidence type="ECO:0000256" key="2">
    <source>
        <dbReference type="ARBA" id="ARBA00023004"/>
    </source>
</evidence>
<feature type="domain" description="Gamma-butyrobetaine hydroxylase-like N-terminal" evidence="3">
    <location>
        <begin position="10"/>
        <end position="94"/>
    </location>
</feature>
<evidence type="ECO:0000259" key="3">
    <source>
        <dbReference type="Pfam" id="PF06155"/>
    </source>
</evidence>
<keyword evidence="2" id="KW-0408">Iron</keyword>
<dbReference type="InterPro" id="IPR038492">
    <property type="entry name" value="GBBH-like_N_sf"/>
</dbReference>
<keyword evidence="1" id="KW-0479">Metal-binding</keyword>
<sequence>MSDTPKPVDITVHTRSHTLEISFDDGSHFTYPAELLRVYSPSAEVRGHWGQGAKLQLDKQDVNITDIKPVGQYAIKIFFDDGHDSGLFDWAYLHDLGKKQALYWTDYLDRLQQAGHQRTAPSWSDSSREKN</sequence>
<reference evidence="4" key="1">
    <citation type="journal article" date="2020" name="mSystems">
        <title>Genome- and Community-Level Interaction Insights into Carbon Utilization and Element Cycling Functions of Hydrothermarchaeota in Hydrothermal Sediment.</title>
        <authorList>
            <person name="Zhou Z."/>
            <person name="Liu Y."/>
            <person name="Xu W."/>
            <person name="Pan J."/>
            <person name="Luo Z.H."/>
            <person name="Li M."/>
        </authorList>
    </citation>
    <scope>NUCLEOTIDE SEQUENCE [LARGE SCALE GENOMIC DNA]</scope>
    <source>
        <strain evidence="4">HyVt-458</strain>
    </source>
</reference>
<proteinExistence type="predicted"/>
<dbReference type="EMBL" id="DRLF01000198">
    <property type="protein sequence ID" value="HEC06296.1"/>
    <property type="molecule type" value="Genomic_DNA"/>
</dbReference>
<dbReference type="GO" id="GO:0046872">
    <property type="term" value="F:metal ion binding"/>
    <property type="evidence" value="ECO:0007669"/>
    <property type="project" value="UniProtKB-KW"/>
</dbReference>
<comment type="caution">
    <text evidence="4">The sequence shown here is derived from an EMBL/GenBank/DDBJ whole genome shotgun (WGS) entry which is preliminary data.</text>
</comment>
<dbReference type="Pfam" id="PF06155">
    <property type="entry name" value="GBBH-like_N"/>
    <property type="match status" value="1"/>
</dbReference>
<dbReference type="Proteomes" id="UP000886339">
    <property type="component" value="Unassembled WGS sequence"/>
</dbReference>
<dbReference type="AlphaFoldDB" id="A0A831RSI8"/>